<evidence type="ECO:0000259" key="11">
    <source>
        <dbReference type="PROSITE" id="PS50157"/>
    </source>
</evidence>
<protein>
    <submittedName>
        <fullName evidence="12">Zinc finger protein 45</fullName>
    </submittedName>
</protein>
<evidence type="ECO:0000256" key="1">
    <source>
        <dbReference type="ARBA" id="ARBA00004123"/>
    </source>
</evidence>
<comment type="caution">
    <text evidence="12">The sequence shown here is derived from an EMBL/GenBank/DDBJ whole genome shotgun (WGS) entry which is preliminary data.</text>
</comment>
<organism evidence="12 13">
    <name type="scientific">Danaus plexippus plexippus</name>
    <dbReference type="NCBI Taxonomy" id="278856"/>
    <lineage>
        <taxon>Eukaryota</taxon>
        <taxon>Metazoa</taxon>
        <taxon>Ecdysozoa</taxon>
        <taxon>Arthropoda</taxon>
        <taxon>Hexapoda</taxon>
        <taxon>Insecta</taxon>
        <taxon>Pterygota</taxon>
        <taxon>Neoptera</taxon>
        <taxon>Endopterygota</taxon>
        <taxon>Lepidoptera</taxon>
        <taxon>Glossata</taxon>
        <taxon>Ditrysia</taxon>
        <taxon>Papilionoidea</taxon>
        <taxon>Nymphalidae</taxon>
        <taxon>Danainae</taxon>
        <taxon>Danaini</taxon>
        <taxon>Danaina</taxon>
        <taxon>Danaus</taxon>
        <taxon>Danaus</taxon>
    </lineage>
</organism>
<dbReference type="InterPro" id="IPR013087">
    <property type="entry name" value="Znf_C2H2_type"/>
</dbReference>
<evidence type="ECO:0000256" key="5">
    <source>
        <dbReference type="ARBA" id="ARBA00022833"/>
    </source>
</evidence>
<evidence type="ECO:0000256" key="2">
    <source>
        <dbReference type="ARBA" id="ARBA00022723"/>
    </source>
</evidence>
<evidence type="ECO:0000256" key="6">
    <source>
        <dbReference type="ARBA" id="ARBA00023015"/>
    </source>
</evidence>
<keyword evidence="7" id="KW-0238">DNA-binding</keyword>
<dbReference type="GO" id="GO:0003677">
    <property type="term" value="F:DNA binding"/>
    <property type="evidence" value="ECO:0007669"/>
    <property type="project" value="UniProtKB-KW"/>
</dbReference>
<dbReference type="PANTHER" id="PTHR24379">
    <property type="entry name" value="KRAB AND ZINC FINGER DOMAIN-CONTAINING"/>
    <property type="match status" value="1"/>
</dbReference>
<keyword evidence="13" id="KW-1185">Reference proteome</keyword>
<feature type="domain" description="C2H2-type" evidence="11">
    <location>
        <begin position="533"/>
        <end position="556"/>
    </location>
</feature>
<keyword evidence="8" id="KW-0804">Transcription</keyword>
<evidence type="ECO:0000313" key="13">
    <source>
        <dbReference type="Proteomes" id="UP000007151"/>
    </source>
</evidence>
<dbReference type="PROSITE" id="PS50157">
    <property type="entry name" value="ZINC_FINGER_C2H2_2"/>
    <property type="match status" value="10"/>
</dbReference>
<dbReference type="InterPro" id="IPR036236">
    <property type="entry name" value="Znf_C2H2_sf"/>
</dbReference>
<feature type="domain" description="C2H2-type" evidence="11">
    <location>
        <begin position="348"/>
        <end position="376"/>
    </location>
</feature>
<dbReference type="PROSITE" id="PS00028">
    <property type="entry name" value="ZINC_FINGER_C2H2_1"/>
    <property type="match status" value="9"/>
</dbReference>
<feature type="domain" description="C2H2-type" evidence="11">
    <location>
        <begin position="411"/>
        <end position="441"/>
    </location>
</feature>
<dbReference type="SUPFAM" id="SSF57667">
    <property type="entry name" value="beta-beta-alpha zinc fingers"/>
    <property type="match status" value="5"/>
</dbReference>
<feature type="domain" description="C2H2-type" evidence="11">
    <location>
        <begin position="505"/>
        <end position="532"/>
    </location>
</feature>
<feature type="domain" description="C2H2-type" evidence="11">
    <location>
        <begin position="263"/>
        <end position="285"/>
    </location>
</feature>
<feature type="domain" description="C2H2-type" evidence="11">
    <location>
        <begin position="383"/>
        <end position="410"/>
    </location>
</feature>
<evidence type="ECO:0000256" key="7">
    <source>
        <dbReference type="ARBA" id="ARBA00023125"/>
    </source>
</evidence>
<evidence type="ECO:0000256" key="3">
    <source>
        <dbReference type="ARBA" id="ARBA00022737"/>
    </source>
</evidence>
<feature type="domain" description="C2H2-type" evidence="11">
    <location>
        <begin position="473"/>
        <end position="501"/>
    </location>
</feature>
<accession>A0A212F827</accession>
<gene>
    <name evidence="12" type="ORF">KGM_213652</name>
</gene>
<evidence type="ECO:0000256" key="4">
    <source>
        <dbReference type="ARBA" id="ARBA00022771"/>
    </source>
</evidence>
<keyword evidence="2" id="KW-0479">Metal-binding</keyword>
<dbReference type="AlphaFoldDB" id="A0A212F827"/>
<dbReference type="eggNOG" id="KOG1721">
    <property type="taxonomic scope" value="Eukaryota"/>
</dbReference>
<reference evidence="12 13" key="1">
    <citation type="journal article" date="2011" name="Cell">
        <title>The monarch butterfly genome yields insights into long-distance migration.</title>
        <authorList>
            <person name="Zhan S."/>
            <person name="Merlin C."/>
            <person name="Boore J.L."/>
            <person name="Reppert S.M."/>
        </authorList>
    </citation>
    <scope>NUCLEOTIDE SEQUENCE [LARGE SCALE GENOMIC DNA]</scope>
    <source>
        <strain evidence="12">F-2</strain>
    </source>
</reference>
<keyword evidence="3" id="KW-0677">Repeat</keyword>
<keyword evidence="4 10" id="KW-0863">Zinc-finger</keyword>
<proteinExistence type="predicted"/>
<comment type="subcellular location">
    <subcellularLocation>
        <location evidence="1">Nucleus</location>
    </subcellularLocation>
</comment>
<dbReference type="InterPro" id="IPR022755">
    <property type="entry name" value="Znf_C2H2_jaz"/>
</dbReference>
<dbReference type="Proteomes" id="UP000007151">
    <property type="component" value="Unassembled WGS sequence"/>
</dbReference>
<evidence type="ECO:0000256" key="10">
    <source>
        <dbReference type="PROSITE-ProRule" id="PRU00042"/>
    </source>
</evidence>
<dbReference type="FunFam" id="3.30.160.60:FF:000322">
    <property type="entry name" value="GDNF-inducible zinc finger protein 1"/>
    <property type="match status" value="1"/>
</dbReference>
<evidence type="ECO:0000256" key="9">
    <source>
        <dbReference type="ARBA" id="ARBA00023242"/>
    </source>
</evidence>
<dbReference type="Gene3D" id="3.30.160.60">
    <property type="entry name" value="Classic Zinc Finger"/>
    <property type="match status" value="6"/>
</dbReference>
<dbReference type="GO" id="GO:0005634">
    <property type="term" value="C:nucleus"/>
    <property type="evidence" value="ECO:0007669"/>
    <property type="project" value="UniProtKB-SubCell"/>
</dbReference>
<dbReference type="GO" id="GO:0008270">
    <property type="term" value="F:zinc ion binding"/>
    <property type="evidence" value="ECO:0007669"/>
    <property type="project" value="UniProtKB-KW"/>
</dbReference>
<feature type="domain" description="C2H2-type" evidence="11">
    <location>
        <begin position="319"/>
        <end position="347"/>
    </location>
</feature>
<dbReference type="EMBL" id="AGBW02009801">
    <property type="protein sequence ID" value="OWR49895.1"/>
    <property type="molecule type" value="Genomic_DNA"/>
</dbReference>
<evidence type="ECO:0000256" key="8">
    <source>
        <dbReference type="ARBA" id="ARBA00023163"/>
    </source>
</evidence>
<feature type="domain" description="C2H2-type" evidence="11">
    <location>
        <begin position="234"/>
        <end position="261"/>
    </location>
</feature>
<sequence length="572" mass="67094">MESHTKKYRYCLACLCHDSERELDNFKFHNGTLSAIIKETIRLCYICRKIAFNVERFVHNVQSNQFQFESTEIITESTVPAGNKIPPLVNLSKEILHSLDSRESKHLEETDSEIFSSRDVKIKVEMKNELTSHNLEEVTGDSEFQQSNLKEEDFALQDAMKEESDILENINLKLLSKRLKEKKNFENSKSDIYKDDKKLKSKDCFVTVLHITKEQFDQEKQNMMKDPKYVNSVYRCVDCIKGFIFKESYEKHMQKHSKTMGEFECDICKQRMSTMEKLLSHQKYHKIRYKCRECELVRISRLTITDHYTACHLKDTFHYKCPQCDKTFKRQISLKKHISYSHLNRGRSTCSYCHKSYANKEVLKGHLIRAHPSEVSSTSAPQHVCAECGLGFRAPSQLRNHMIKHSDNRNFYCVECDRSFKSDAALKQHLKVALPHVNYMELPLKCTHCDKRFSIRRDLERHVNRVHLNIKPHQCDKCDKAYINGWSLREHKSYAHDGRKRPLKFPCPYCDKIFDRNATCKAHVRTHTGERPYSCSRCPARFSQASVLATHVRLVHLHLTRDGRPKHAARGH</sequence>
<dbReference type="KEGG" id="dpl:KGM_213652"/>
<dbReference type="PANTHER" id="PTHR24379:SF121">
    <property type="entry name" value="C2H2-TYPE DOMAIN-CONTAINING PROTEIN"/>
    <property type="match status" value="1"/>
</dbReference>
<dbReference type="InParanoid" id="A0A212F827"/>
<evidence type="ECO:0000313" key="12">
    <source>
        <dbReference type="EMBL" id="OWR49895.1"/>
    </source>
</evidence>
<keyword evidence="6" id="KW-0805">Transcription regulation</keyword>
<dbReference type="SMART" id="SM00355">
    <property type="entry name" value="ZnF_C2H2"/>
    <property type="match status" value="11"/>
</dbReference>
<keyword evidence="9" id="KW-0539">Nucleus</keyword>
<dbReference type="Pfam" id="PF00096">
    <property type="entry name" value="zf-C2H2"/>
    <property type="match status" value="4"/>
</dbReference>
<dbReference type="Pfam" id="PF12171">
    <property type="entry name" value="zf-C2H2_jaz"/>
    <property type="match status" value="1"/>
</dbReference>
<feature type="domain" description="C2H2-type" evidence="11">
    <location>
        <begin position="444"/>
        <end position="472"/>
    </location>
</feature>
<keyword evidence="5" id="KW-0862">Zinc</keyword>
<dbReference type="STRING" id="278856.A0A212F827"/>
<name>A0A212F827_DANPL</name>